<evidence type="ECO:0000256" key="8">
    <source>
        <dbReference type="PIRSR" id="PIRSR628651-51"/>
    </source>
</evidence>
<comment type="function">
    <text evidence="10">Component of an histone acetyltransferase complex.</text>
</comment>
<comment type="subcellular location">
    <subcellularLocation>
        <location evidence="1 10">Nucleus</location>
    </subcellularLocation>
</comment>
<evidence type="ECO:0000313" key="15">
    <source>
        <dbReference type="Proteomes" id="UP000799438"/>
    </source>
</evidence>
<keyword evidence="3 8" id="KW-0479">Metal-binding</keyword>
<evidence type="ECO:0000256" key="2">
    <source>
        <dbReference type="ARBA" id="ARBA00010210"/>
    </source>
</evidence>
<dbReference type="Pfam" id="PF12998">
    <property type="entry name" value="ING"/>
    <property type="match status" value="2"/>
</dbReference>
<reference evidence="14" key="1">
    <citation type="journal article" date="2020" name="Stud. Mycol.">
        <title>101 Dothideomycetes genomes: a test case for predicting lifestyles and emergence of pathogens.</title>
        <authorList>
            <person name="Haridas S."/>
            <person name="Albert R."/>
            <person name="Binder M."/>
            <person name="Bloem J."/>
            <person name="Labutti K."/>
            <person name="Salamov A."/>
            <person name="Andreopoulos B."/>
            <person name="Baker S."/>
            <person name="Barry K."/>
            <person name="Bills G."/>
            <person name="Bluhm B."/>
            <person name="Cannon C."/>
            <person name="Castanera R."/>
            <person name="Culley D."/>
            <person name="Daum C."/>
            <person name="Ezra D."/>
            <person name="Gonzalez J."/>
            <person name="Henrissat B."/>
            <person name="Kuo A."/>
            <person name="Liang C."/>
            <person name="Lipzen A."/>
            <person name="Lutzoni F."/>
            <person name="Magnuson J."/>
            <person name="Mondo S."/>
            <person name="Nolan M."/>
            <person name="Ohm R."/>
            <person name="Pangilinan J."/>
            <person name="Park H.-J."/>
            <person name="Ramirez L."/>
            <person name="Alfaro M."/>
            <person name="Sun H."/>
            <person name="Tritt A."/>
            <person name="Yoshinaga Y."/>
            <person name="Zwiers L.-H."/>
            <person name="Turgeon B."/>
            <person name="Goodwin S."/>
            <person name="Spatafora J."/>
            <person name="Crous P."/>
            <person name="Grigoriev I."/>
        </authorList>
    </citation>
    <scope>NUCLEOTIDE SEQUENCE</scope>
    <source>
        <strain evidence="14">CBS 121167</strain>
    </source>
</reference>
<dbReference type="Proteomes" id="UP000799438">
    <property type="component" value="Unassembled WGS sequence"/>
</dbReference>
<protein>
    <recommendedName>
        <fullName evidence="10">Chromatin modification-related protein</fullName>
    </recommendedName>
</protein>
<dbReference type="PROSITE" id="PS50016">
    <property type="entry name" value="ZF_PHD_2"/>
    <property type="match status" value="1"/>
</dbReference>
<dbReference type="EMBL" id="ML995513">
    <property type="protein sequence ID" value="KAF2136750.1"/>
    <property type="molecule type" value="Genomic_DNA"/>
</dbReference>
<evidence type="ECO:0000256" key="4">
    <source>
        <dbReference type="ARBA" id="ARBA00022771"/>
    </source>
</evidence>
<dbReference type="Gene3D" id="6.10.140.1740">
    <property type="match status" value="1"/>
</dbReference>
<keyword evidence="7 10" id="KW-0539">Nucleus</keyword>
<dbReference type="PANTHER" id="PTHR10333">
    <property type="entry name" value="INHIBITOR OF GROWTH PROTEIN"/>
    <property type="match status" value="1"/>
</dbReference>
<dbReference type="GeneID" id="54300068"/>
<comment type="domain">
    <text evidence="10">The PHD-type zinc finger mediates the binding to H3K4me3.</text>
</comment>
<dbReference type="InterPro" id="IPR019787">
    <property type="entry name" value="Znf_PHD-finger"/>
</dbReference>
<accession>A0A6A6B1U2</accession>
<feature type="binding site" evidence="8">
    <location>
        <position position="618"/>
    </location>
    <ligand>
        <name>Zn(2+)</name>
        <dbReference type="ChEBI" id="CHEBI:29105"/>
        <label>1</label>
    </ligand>
</feature>
<dbReference type="GO" id="GO:0070210">
    <property type="term" value="C:Rpd3L-Expanded complex"/>
    <property type="evidence" value="ECO:0007669"/>
    <property type="project" value="TreeGrafter"/>
</dbReference>
<evidence type="ECO:0000256" key="10">
    <source>
        <dbReference type="RuleBase" id="RU361213"/>
    </source>
</evidence>
<feature type="compositionally biased region" description="Polar residues" evidence="11">
    <location>
        <begin position="420"/>
        <end position="454"/>
    </location>
</feature>
<proteinExistence type="inferred from homology"/>
<evidence type="ECO:0000313" key="13">
    <source>
        <dbReference type="EMBL" id="KAF2136750.1"/>
    </source>
</evidence>
<dbReference type="GO" id="GO:0033698">
    <property type="term" value="C:Rpd3L complex"/>
    <property type="evidence" value="ECO:0007669"/>
    <property type="project" value="TreeGrafter"/>
</dbReference>
<dbReference type="InterPro" id="IPR001965">
    <property type="entry name" value="Znf_PHD"/>
</dbReference>
<feature type="binding site" evidence="8">
    <location>
        <position position="620"/>
    </location>
    <ligand>
        <name>Zn(2+)</name>
        <dbReference type="ChEBI" id="CHEBI:29105"/>
        <label>1</label>
    </ligand>
</feature>
<dbReference type="OrthoDB" id="5411773at2759"/>
<dbReference type="SMART" id="SM00249">
    <property type="entry name" value="PHD"/>
    <property type="match status" value="1"/>
</dbReference>
<feature type="region of interest" description="Disordered" evidence="11">
    <location>
        <begin position="269"/>
        <end position="610"/>
    </location>
</feature>
<dbReference type="AlphaFoldDB" id="A0A6A6B1U2"/>
<dbReference type="InterPro" id="IPR011011">
    <property type="entry name" value="Znf_FYVE_PHD"/>
</dbReference>
<evidence type="ECO:0000256" key="5">
    <source>
        <dbReference type="ARBA" id="ARBA00022833"/>
    </source>
</evidence>
<comment type="similarity">
    <text evidence="2 10">Belongs to the ING family.</text>
</comment>
<feature type="compositionally biased region" description="Basic and acidic residues" evidence="11">
    <location>
        <begin position="496"/>
        <end position="507"/>
    </location>
</feature>
<evidence type="ECO:0000256" key="3">
    <source>
        <dbReference type="ARBA" id="ARBA00022723"/>
    </source>
</evidence>
<keyword evidence="4 9" id="KW-0863">Zinc-finger</keyword>
<feature type="binding site" evidence="8">
    <location>
        <position position="663"/>
    </location>
    <ligand>
        <name>Zn(2+)</name>
        <dbReference type="ChEBI" id="CHEBI:29105"/>
        <label>2</label>
    </ligand>
</feature>
<evidence type="ECO:0000256" key="7">
    <source>
        <dbReference type="ARBA" id="ARBA00023242"/>
    </source>
</evidence>
<feature type="compositionally biased region" description="Polar residues" evidence="11">
    <location>
        <begin position="125"/>
        <end position="136"/>
    </location>
</feature>
<feature type="compositionally biased region" description="Low complexity" evidence="11">
    <location>
        <begin position="466"/>
        <end position="481"/>
    </location>
</feature>
<dbReference type="PANTHER" id="PTHR10333:SF42">
    <property type="entry name" value="INHIBITOR OF GROWTH PROTEIN 5"/>
    <property type="match status" value="1"/>
</dbReference>
<feature type="region of interest" description="Disordered" evidence="11">
    <location>
        <begin position="125"/>
        <end position="164"/>
    </location>
</feature>
<feature type="compositionally biased region" description="Polar residues" evidence="11">
    <location>
        <begin position="11"/>
        <end position="33"/>
    </location>
</feature>
<dbReference type="InterPro" id="IPR013083">
    <property type="entry name" value="Znf_RING/FYVE/PHD"/>
</dbReference>
<feature type="compositionally biased region" description="Acidic residues" evidence="11">
    <location>
        <begin position="600"/>
        <end position="610"/>
    </location>
</feature>
<feature type="compositionally biased region" description="Basic and acidic residues" evidence="11">
    <location>
        <begin position="290"/>
        <end position="301"/>
    </location>
</feature>
<comment type="subunit">
    <text evidence="10">Component of an histone acetyltransferase complex. Interacts with H3K4me3 and to a lesser extent with H3K4me2.</text>
</comment>
<feature type="region of interest" description="Disordered" evidence="11">
    <location>
        <begin position="1"/>
        <end position="36"/>
    </location>
</feature>
<dbReference type="InterPro" id="IPR028651">
    <property type="entry name" value="ING_fam"/>
</dbReference>
<keyword evidence="6 10" id="KW-0156">Chromatin regulator</keyword>
<dbReference type="InterPro" id="IPR019786">
    <property type="entry name" value="Zinc_finger_PHD-type_CS"/>
</dbReference>
<dbReference type="SUPFAM" id="SSF57903">
    <property type="entry name" value="FYVE/PHD zinc finger"/>
    <property type="match status" value="1"/>
</dbReference>
<evidence type="ECO:0000256" key="9">
    <source>
        <dbReference type="PROSITE-ProRule" id="PRU00146"/>
    </source>
</evidence>
<dbReference type="EMBL" id="ML995508">
    <property type="protein sequence ID" value="KAF2136987.1"/>
    <property type="molecule type" value="Genomic_DNA"/>
</dbReference>
<dbReference type="GO" id="GO:0006355">
    <property type="term" value="P:regulation of DNA-templated transcription"/>
    <property type="evidence" value="ECO:0007669"/>
    <property type="project" value="TreeGrafter"/>
</dbReference>
<feature type="compositionally biased region" description="Polar residues" evidence="11">
    <location>
        <begin position="546"/>
        <end position="567"/>
    </location>
</feature>
<feature type="binding site" evidence="8">
    <location>
        <position position="660"/>
    </location>
    <ligand>
        <name>Zn(2+)</name>
        <dbReference type="ChEBI" id="CHEBI:29105"/>
        <label>2</label>
    </ligand>
</feature>
<feature type="compositionally biased region" description="Polar residues" evidence="11">
    <location>
        <begin position="146"/>
        <end position="158"/>
    </location>
</feature>
<dbReference type="GO" id="GO:0008270">
    <property type="term" value="F:zinc ion binding"/>
    <property type="evidence" value="ECO:0007669"/>
    <property type="project" value="UniProtKB-KW"/>
</dbReference>
<evidence type="ECO:0000313" key="14">
    <source>
        <dbReference type="EMBL" id="KAF2136987.1"/>
    </source>
</evidence>
<evidence type="ECO:0000256" key="6">
    <source>
        <dbReference type="ARBA" id="ARBA00022853"/>
    </source>
</evidence>
<dbReference type="InterPro" id="IPR024610">
    <property type="entry name" value="ING_N_histone-binding"/>
</dbReference>
<dbReference type="Gene3D" id="3.30.40.10">
    <property type="entry name" value="Zinc/RING finger domain, C3HC4 (zinc finger)"/>
    <property type="match status" value="1"/>
</dbReference>
<feature type="binding site" evidence="8">
    <location>
        <position position="636"/>
    </location>
    <ligand>
        <name>Zn(2+)</name>
        <dbReference type="ChEBI" id="CHEBI:29105"/>
        <label>2</label>
    </ligand>
</feature>
<sequence length="678" mass="73089">MKSSAIRESAVPSNSSNRRTSARQQRTGTSRPTNYYARTFSGRAPMADNASASMSTPGFFPAITHFTDSINALPKEVMKHFSMMREVEAKTDSADSELKVLSEKISAFPPISRQQARLIARSAANSTGSNSLNGSVAGSVVHGQQGAEQSESGSNGQATEEDSQLQRRQVFYRYRYNLAQMCGMLDEKNAVLSSANQTVEKQLARMESSYVHIDEELSYEARYGSTTHWAYKDGDDKNKKAPANERSRREVAAANNLAAAAAAVHEGDIAATRGDSRRDGLHTRHKNRNHYVDSDFDDRPTKKAPASRSKKTTDITQSAFYGLGITHTPNQASKRRKTEKTATSAPAMERSMSGAIKDAAGGRASPRETPAAESKKRSRAAPAPAPAKKRTQAVGHQSPHVPSSPVIGNFGVPGAAAQRPMTSRGRQNSTSNSTASVHQEPSRQRPPSSASNRPINGVINSWEAEPGAPHGAVVPVAPPGVTAESPAVSNGNLPERTMKREETDAHEGAGTPSQTVITRAGRASKTATPVIGSFPEGAPMARSRSTRNNGSHASSESNVPLVTQQPQKRSHKKGASALQRSAANHVDDGSSLAGDLSGPDLDEEVVEEEDDGDQERFCYCNGVSYGEMIGCDNPDCARQWFHYACVGITKEPNKKAKWYCEDCKENLNLKRSRPVSRQ</sequence>
<gene>
    <name evidence="14" type="ORF">K452DRAFT_302283</name>
    <name evidence="13" type="ORF">K452DRAFT_302528</name>
</gene>
<dbReference type="RefSeq" id="XP_033392705.1">
    <property type="nucleotide sequence ID" value="XM_033542571.1"/>
</dbReference>
<organism evidence="14 15">
    <name type="scientific">Aplosporella prunicola CBS 121167</name>
    <dbReference type="NCBI Taxonomy" id="1176127"/>
    <lineage>
        <taxon>Eukaryota</taxon>
        <taxon>Fungi</taxon>
        <taxon>Dikarya</taxon>
        <taxon>Ascomycota</taxon>
        <taxon>Pezizomycotina</taxon>
        <taxon>Dothideomycetes</taxon>
        <taxon>Dothideomycetes incertae sedis</taxon>
        <taxon>Botryosphaeriales</taxon>
        <taxon>Aplosporellaceae</taxon>
        <taxon>Aplosporella</taxon>
    </lineage>
</organism>
<evidence type="ECO:0000256" key="1">
    <source>
        <dbReference type="ARBA" id="ARBA00004123"/>
    </source>
</evidence>
<feature type="binding site" evidence="8">
    <location>
        <position position="645"/>
    </location>
    <ligand>
        <name>Zn(2+)</name>
        <dbReference type="ChEBI" id="CHEBI:29105"/>
        <label>1</label>
    </ligand>
</feature>
<dbReference type="SMART" id="SM01408">
    <property type="entry name" value="ING"/>
    <property type="match status" value="1"/>
</dbReference>
<dbReference type="CDD" id="cd15505">
    <property type="entry name" value="PHD_ING"/>
    <property type="match status" value="1"/>
</dbReference>
<keyword evidence="15" id="KW-1185">Reference proteome</keyword>
<feature type="domain" description="PHD-type" evidence="12">
    <location>
        <begin position="615"/>
        <end position="666"/>
    </location>
</feature>
<evidence type="ECO:0000259" key="12">
    <source>
        <dbReference type="PROSITE" id="PS50016"/>
    </source>
</evidence>
<feature type="binding site" evidence="8">
    <location>
        <position position="631"/>
    </location>
    <ligand>
        <name>Zn(2+)</name>
        <dbReference type="ChEBI" id="CHEBI:29105"/>
        <label>2</label>
    </ligand>
</feature>
<keyword evidence="5 8" id="KW-0862">Zinc</keyword>
<dbReference type="PROSITE" id="PS01359">
    <property type="entry name" value="ZF_PHD_1"/>
    <property type="match status" value="1"/>
</dbReference>
<name>A0A6A6B1U2_9PEZI</name>
<dbReference type="GO" id="GO:0006325">
    <property type="term" value="P:chromatin organization"/>
    <property type="evidence" value="ECO:0007669"/>
    <property type="project" value="UniProtKB-KW"/>
</dbReference>
<evidence type="ECO:0000256" key="11">
    <source>
        <dbReference type="SAM" id="MobiDB-lite"/>
    </source>
</evidence>
<feature type="binding site" evidence="8">
    <location>
        <position position="642"/>
    </location>
    <ligand>
        <name>Zn(2+)</name>
        <dbReference type="ChEBI" id="CHEBI:29105"/>
        <label>1</label>
    </ligand>
</feature>